<dbReference type="EMBL" id="SLZZ01000014">
    <property type="protein sequence ID" value="TCS77925.1"/>
    <property type="molecule type" value="Genomic_DNA"/>
</dbReference>
<gene>
    <name evidence="1" type="ORF">EDD59_11481</name>
</gene>
<name>A0A4R3K5B9_9FIRM</name>
<comment type="caution">
    <text evidence="1">The sequence shown here is derived from an EMBL/GenBank/DDBJ whole genome shotgun (WGS) entry which is preliminary data.</text>
</comment>
<reference evidence="1 2" key="1">
    <citation type="submission" date="2019-03" db="EMBL/GenBank/DDBJ databases">
        <title>Genomic Encyclopedia of Type Strains, Phase IV (KMG-IV): sequencing the most valuable type-strain genomes for metagenomic binning, comparative biology and taxonomic classification.</title>
        <authorList>
            <person name="Goeker M."/>
        </authorList>
    </citation>
    <scope>NUCLEOTIDE SEQUENCE [LARGE SCALE GENOMIC DNA]</scope>
    <source>
        <strain evidence="1 2">DSM 29489</strain>
    </source>
</reference>
<dbReference type="PROSITE" id="PS51257">
    <property type="entry name" value="PROKAR_LIPOPROTEIN"/>
    <property type="match status" value="1"/>
</dbReference>
<dbReference type="RefSeq" id="WP_333677273.1">
    <property type="nucleotide sequence ID" value="NZ_DAIPCY010000028.1"/>
</dbReference>
<organism evidence="1 2">
    <name type="scientific">Muricomes intestini</name>
    <dbReference type="NCBI Taxonomy" id="1796634"/>
    <lineage>
        <taxon>Bacteria</taxon>
        <taxon>Bacillati</taxon>
        <taxon>Bacillota</taxon>
        <taxon>Clostridia</taxon>
        <taxon>Lachnospirales</taxon>
        <taxon>Lachnospiraceae</taxon>
        <taxon>Muricomes</taxon>
    </lineage>
</organism>
<sequence length="91" mass="10364">MKLGGGLKSFLPVVLCGVLLAGCVETPQNDNVVDRSEGFPKEKMLKESNENKDFDTPDLWHEHFETERVIKAVNLAMLSEPYTVNQIWKWT</sequence>
<dbReference type="Proteomes" id="UP000295726">
    <property type="component" value="Unassembled WGS sequence"/>
</dbReference>
<dbReference type="AlphaFoldDB" id="A0A4R3K5B9"/>
<proteinExistence type="predicted"/>
<accession>A0A4R3K5B9</accession>
<evidence type="ECO:0000313" key="1">
    <source>
        <dbReference type="EMBL" id="TCS77925.1"/>
    </source>
</evidence>
<protein>
    <submittedName>
        <fullName evidence="1">Uncharacterized protein</fullName>
    </submittedName>
</protein>
<evidence type="ECO:0000313" key="2">
    <source>
        <dbReference type="Proteomes" id="UP000295726"/>
    </source>
</evidence>
<keyword evidence="2" id="KW-1185">Reference proteome</keyword>